<dbReference type="InterPro" id="IPR011009">
    <property type="entry name" value="Kinase-like_dom_sf"/>
</dbReference>
<proteinExistence type="predicted"/>
<dbReference type="AlphaFoldDB" id="A0A6G0WR78"/>
<reference evidence="3 4" key="1">
    <citation type="submission" date="2019-07" db="EMBL/GenBank/DDBJ databases">
        <title>Genomics analysis of Aphanomyces spp. identifies a new class of oomycete effector associated with host adaptation.</title>
        <authorList>
            <person name="Gaulin E."/>
        </authorList>
    </citation>
    <scope>NUCLEOTIDE SEQUENCE [LARGE SCALE GENOMIC DNA]</scope>
    <source>
        <strain evidence="3 4">ATCC 201684</strain>
    </source>
</reference>
<dbReference type="GO" id="GO:0005524">
    <property type="term" value="F:ATP binding"/>
    <property type="evidence" value="ECO:0007669"/>
    <property type="project" value="InterPro"/>
</dbReference>
<dbReference type="SUPFAM" id="SSF56112">
    <property type="entry name" value="Protein kinase-like (PK-like)"/>
    <property type="match status" value="1"/>
</dbReference>
<dbReference type="Proteomes" id="UP000481153">
    <property type="component" value="Unassembled WGS sequence"/>
</dbReference>
<dbReference type="Pfam" id="PF07714">
    <property type="entry name" value="PK_Tyr_Ser-Thr"/>
    <property type="match status" value="1"/>
</dbReference>
<protein>
    <recommendedName>
        <fullName evidence="2">Protein kinase domain-containing protein</fullName>
    </recommendedName>
</protein>
<dbReference type="VEuPathDB" id="FungiDB:AeMF1_002617"/>
<gene>
    <name evidence="3" type="ORF">Ae201684_012568</name>
</gene>
<organism evidence="3 4">
    <name type="scientific">Aphanomyces euteiches</name>
    <dbReference type="NCBI Taxonomy" id="100861"/>
    <lineage>
        <taxon>Eukaryota</taxon>
        <taxon>Sar</taxon>
        <taxon>Stramenopiles</taxon>
        <taxon>Oomycota</taxon>
        <taxon>Saprolegniomycetes</taxon>
        <taxon>Saprolegniales</taxon>
        <taxon>Verrucalvaceae</taxon>
        <taxon>Aphanomyces</taxon>
    </lineage>
</organism>
<dbReference type="PROSITE" id="PS50011">
    <property type="entry name" value="PROTEIN_KINASE_DOM"/>
    <property type="match status" value="1"/>
</dbReference>
<sequence>MGCTPSQPQVAQPTASRVSSYYHNNKSADDTNTSGYYVHGGSTNGGTRTAGTSSNGVGSRTGRVTMPRSPAAYQSAAELNKTKLEDIDWSEYQEVLPILAPLHNQFYIDFEFLTVVRPIKSNYMKTEMANFNGESVLIKYAAITGAPADIAKAKRAIVTEITSMSRLAHPNVVEFKGFSISPEKGLVCVTEHMEGKTLRAALDNPKLFMRYTWAKEKINFAIDICSALAYMHQLSPKLIHRNVKASKVLLNKTRTRAKLSGFGSSRDRSFEQTMTNQVGDVEWSAPELIMEAEEYTEKVDVYSFGMLLTELDTGLIPFADVKSTMAQAAFTNKLIVGALRPKLSPDCPSAIATVIKHCLQQDAHVRPSSMEVLKMLQRAKAELSRDL</sequence>
<keyword evidence="4" id="KW-1185">Reference proteome</keyword>
<dbReference type="EMBL" id="VJMJ01000159">
    <property type="protein sequence ID" value="KAF0729929.1"/>
    <property type="molecule type" value="Genomic_DNA"/>
</dbReference>
<dbReference type="InterPro" id="IPR051681">
    <property type="entry name" value="Ser/Thr_Kinases-Pseudokinases"/>
</dbReference>
<name>A0A6G0WR78_9STRA</name>
<dbReference type="Gene3D" id="3.30.200.20">
    <property type="entry name" value="Phosphorylase Kinase, domain 1"/>
    <property type="match status" value="1"/>
</dbReference>
<evidence type="ECO:0000313" key="3">
    <source>
        <dbReference type="EMBL" id="KAF0729929.1"/>
    </source>
</evidence>
<dbReference type="PANTHER" id="PTHR44329">
    <property type="entry name" value="SERINE/THREONINE-PROTEIN KINASE TNNI3K-RELATED"/>
    <property type="match status" value="1"/>
</dbReference>
<feature type="domain" description="Protein kinase" evidence="2">
    <location>
        <begin position="112"/>
        <end position="383"/>
    </location>
</feature>
<evidence type="ECO:0000259" key="2">
    <source>
        <dbReference type="PROSITE" id="PS50011"/>
    </source>
</evidence>
<dbReference type="GO" id="GO:0004674">
    <property type="term" value="F:protein serine/threonine kinase activity"/>
    <property type="evidence" value="ECO:0007669"/>
    <property type="project" value="TreeGrafter"/>
</dbReference>
<feature type="compositionally biased region" description="Polar residues" evidence="1">
    <location>
        <begin position="1"/>
        <end position="35"/>
    </location>
</feature>
<dbReference type="PANTHER" id="PTHR44329:SF214">
    <property type="entry name" value="PROTEIN KINASE DOMAIN-CONTAINING PROTEIN"/>
    <property type="match status" value="1"/>
</dbReference>
<feature type="region of interest" description="Disordered" evidence="1">
    <location>
        <begin position="1"/>
        <end position="66"/>
    </location>
</feature>
<evidence type="ECO:0000256" key="1">
    <source>
        <dbReference type="SAM" id="MobiDB-lite"/>
    </source>
</evidence>
<accession>A0A6G0WR78</accession>
<dbReference type="InterPro" id="IPR001245">
    <property type="entry name" value="Ser-Thr/Tyr_kinase_cat_dom"/>
</dbReference>
<evidence type="ECO:0000313" key="4">
    <source>
        <dbReference type="Proteomes" id="UP000481153"/>
    </source>
</evidence>
<dbReference type="InterPro" id="IPR000719">
    <property type="entry name" value="Prot_kinase_dom"/>
</dbReference>
<comment type="caution">
    <text evidence="3">The sequence shown here is derived from an EMBL/GenBank/DDBJ whole genome shotgun (WGS) entry which is preliminary data.</text>
</comment>
<feature type="compositionally biased region" description="Polar residues" evidence="1">
    <location>
        <begin position="45"/>
        <end position="58"/>
    </location>
</feature>
<dbReference type="Gene3D" id="1.10.510.10">
    <property type="entry name" value="Transferase(Phosphotransferase) domain 1"/>
    <property type="match status" value="1"/>
</dbReference>